<dbReference type="AlphaFoldDB" id="A0A494Y7I7"/>
<dbReference type="EMBL" id="RBZU01000001">
    <property type="protein sequence ID" value="RKP58661.1"/>
    <property type="molecule type" value="Genomic_DNA"/>
</dbReference>
<dbReference type="InterPro" id="IPR018655">
    <property type="entry name" value="DUF2086"/>
</dbReference>
<dbReference type="RefSeq" id="WP_121082565.1">
    <property type="nucleotide sequence ID" value="NZ_RBZU01000001.1"/>
</dbReference>
<accession>A0A494Y7I7</accession>
<dbReference type="Proteomes" id="UP000270342">
    <property type="component" value="Unassembled WGS sequence"/>
</dbReference>
<reference evidence="1 2" key="1">
    <citation type="submission" date="2018-10" db="EMBL/GenBank/DDBJ databases">
        <title>Robbsia sp. DHC34, isolated from soil.</title>
        <authorList>
            <person name="Gao Z.-H."/>
            <person name="Qiu L.-H."/>
        </authorList>
    </citation>
    <scope>NUCLEOTIDE SEQUENCE [LARGE SCALE GENOMIC DNA]</scope>
    <source>
        <strain evidence="1 2">DHC34</strain>
    </source>
</reference>
<sequence>MTPVATLLKSVDANYVAAQLDSEGFAVLSGVLAPDRAKELAAQADVSDSLHSESLSSINRGVGHMLRFGAKLPGPWATWRDSLYRWLVPVANRWNEALNVDCRYPDKFEEFLELNREAGQVQRLSHMNRLGEGDYLALHQDTEGTAKIHTTR</sequence>
<gene>
    <name evidence="1" type="ORF">D7S86_01580</name>
</gene>
<evidence type="ECO:0008006" key="3">
    <source>
        <dbReference type="Google" id="ProtNLM"/>
    </source>
</evidence>
<comment type="caution">
    <text evidence="1">The sequence shown here is derived from an EMBL/GenBank/DDBJ whole genome shotgun (WGS) entry which is preliminary data.</text>
</comment>
<dbReference type="OrthoDB" id="9781972at2"/>
<keyword evidence="2" id="KW-1185">Reference proteome</keyword>
<evidence type="ECO:0000313" key="2">
    <source>
        <dbReference type="Proteomes" id="UP000270342"/>
    </source>
</evidence>
<protein>
    <recommendedName>
        <fullName evidence="3">Proline hydroxylase</fullName>
    </recommendedName>
</protein>
<evidence type="ECO:0000313" key="1">
    <source>
        <dbReference type="EMBL" id="RKP58661.1"/>
    </source>
</evidence>
<organism evidence="1 2">
    <name type="scientific">Pararobbsia silviterrae</name>
    <dbReference type="NCBI Taxonomy" id="1792498"/>
    <lineage>
        <taxon>Bacteria</taxon>
        <taxon>Pseudomonadati</taxon>
        <taxon>Pseudomonadota</taxon>
        <taxon>Betaproteobacteria</taxon>
        <taxon>Burkholderiales</taxon>
        <taxon>Burkholderiaceae</taxon>
        <taxon>Pararobbsia</taxon>
    </lineage>
</organism>
<proteinExistence type="predicted"/>
<dbReference type="Pfam" id="PF09859">
    <property type="entry name" value="Oxygenase-NA"/>
    <property type="match status" value="1"/>
</dbReference>
<name>A0A494Y7I7_9BURK</name>